<proteinExistence type="predicted"/>
<evidence type="ECO:0000313" key="1">
    <source>
        <dbReference type="EnsemblPlants" id="AET5Gv20774000.24"/>
    </source>
</evidence>
<reference evidence="2" key="2">
    <citation type="journal article" date="2017" name="Nat. Plants">
        <title>The Aegilops tauschii genome reveals multiple impacts of transposons.</title>
        <authorList>
            <person name="Zhao G."/>
            <person name="Zou C."/>
            <person name="Li K."/>
            <person name="Wang K."/>
            <person name="Li T."/>
            <person name="Gao L."/>
            <person name="Zhang X."/>
            <person name="Wang H."/>
            <person name="Yang Z."/>
            <person name="Liu X."/>
            <person name="Jiang W."/>
            <person name="Mao L."/>
            <person name="Kong X."/>
            <person name="Jiao Y."/>
            <person name="Jia J."/>
        </authorList>
    </citation>
    <scope>NUCLEOTIDE SEQUENCE [LARGE SCALE GENOMIC DNA]</scope>
    <source>
        <strain evidence="2">cv. AL8/78</strain>
    </source>
</reference>
<organism evidence="1 2">
    <name type="scientific">Aegilops tauschii subsp. strangulata</name>
    <name type="common">Goatgrass</name>
    <dbReference type="NCBI Taxonomy" id="200361"/>
    <lineage>
        <taxon>Eukaryota</taxon>
        <taxon>Viridiplantae</taxon>
        <taxon>Streptophyta</taxon>
        <taxon>Embryophyta</taxon>
        <taxon>Tracheophyta</taxon>
        <taxon>Spermatophyta</taxon>
        <taxon>Magnoliopsida</taxon>
        <taxon>Liliopsida</taxon>
        <taxon>Poales</taxon>
        <taxon>Poaceae</taxon>
        <taxon>BOP clade</taxon>
        <taxon>Pooideae</taxon>
        <taxon>Triticodae</taxon>
        <taxon>Triticeae</taxon>
        <taxon>Triticinae</taxon>
        <taxon>Aegilops</taxon>
    </lineage>
</organism>
<dbReference type="Gramene" id="AET5Gv20774000.24">
    <property type="protein sequence ID" value="AET5Gv20774000.24"/>
    <property type="gene ID" value="AET5Gv20774000"/>
</dbReference>
<dbReference type="EnsemblPlants" id="AET5Gv20774000.24">
    <property type="protein sequence ID" value="AET5Gv20774000.24"/>
    <property type="gene ID" value="AET5Gv20774000"/>
</dbReference>
<name>A0A453LHU0_AEGTS</name>
<dbReference type="AlphaFoldDB" id="A0A453LHU0"/>
<reference evidence="1" key="3">
    <citation type="journal article" date="2017" name="Nature">
        <title>Genome sequence of the progenitor of the wheat D genome Aegilops tauschii.</title>
        <authorList>
            <person name="Luo M.C."/>
            <person name="Gu Y.Q."/>
            <person name="Puiu D."/>
            <person name="Wang H."/>
            <person name="Twardziok S.O."/>
            <person name="Deal K.R."/>
            <person name="Huo N."/>
            <person name="Zhu T."/>
            <person name="Wang L."/>
            <person name="Wang Y."/>
            <person name="McGuire P.E."/>
            <person name="Liu S."/>
            <person name="Long H."/>
            <person name="Ramasamy R.K."/>
            <person name="Rodriguez J.C."/>
            <person name="Van S.L."/>
            <person name="Yuan L."/>
            <person name="Wang Z."/>
            <person name="Xia Z."/>
            <person name="Xiao L."/>
            <person name="Anderson O.D."/>
            <person name="Ouyang S."/>
            <person name="Liang Y."/>
            <person name="Zimin A.V."/>
            <person name="Pertea G."/>
            <person name="Qi P."/>
            <person name="Bennetzen J.L."/>
            <person name="Dai X."/>
            <person name="Dawson M.W."/>
            <person name="Muller H.G."/>
            <person name="Kugler K."/>
            <person name="Rivarola-Duarte L."/>
            <person name="Spannagl M."/>
            <person name="Mayer K.F.X."/>
            <person name="Lu F.H."/>
            <person name="Bevan M.W."/>
            <person name="Leroy P."/>
            <person name="Li P."/>
            <person name="You F.M."/>
            <person name="Sun Q."/>
            <person name="Liu Z."/>
            <person name="Lyons E."/>
            <person name="Wicker T."/>
            <person name="Salzberg S.L."/>
            <person name="Devos K.M."/>
            <person name="Dvorak J."/>
        </authorList>
    </citation>
    <scope>NUCLEOTIDE SEQUENCE [LARGE SCALE GENOMIC DNA]</scope>
    <source>
        <strain evidence="1">cv. AL8/78</strain>
    </source>
</reference>
<reference evidence="1" key="4">
    <citation type="submission" date="2019-03" db="UniProtKB">
        <authorList>
            <consortium name="EnsemblPlants"/>
        </authorList>
    </citation>
    <scope>IDENTIFICATION</scope>
</reference>
<evidence type="ECO:0000313" key="2">
    <source>
        <dbReference type="Proteomes" id="UP000015105"/>
    </source>
</evidence>
<reference evidence="2" key="1">
    <citation type="journal article" date="2014" name="Science">
        <title>Ancient hybridizations among the ancestral genomes of bread wheat.</title>
        <authorList>
            <consortium name="International Wheat Genome Sequencing Consortium,"/>
            <person name="Marcussen T."/>
            <person name="Sandve S.R."/>
            <person name="Heier L."/>
            <person name="Spannagl M."/>
            <person name="Pfeifer M."/>
            <person name="Jakobsen K.S."/>
            <person name="Wulff B.B."/>
            <person name="Steuernagel B."/>
            <person name="Mayer K.F."/>
            <person name="Olsen O.A."/>
        </authorList>
    </citation>
    <scope>NUCLEOTIDE SEQUENCE [LARGE SCALE GENOMIC DNA]</scope>
    <source>
        <strain evidence="2">cv. AL8/78</strain>
    </source>
</reference>
<reference evidence="1" key="5">
    <citation type="journal article" date="2021" name="G3 (Bethesda)">
        <title>Aegilops tauschii genome assembly Aet v5.0 features greater sequence contiguity and improved annotation.</title>
        <authorList>
            <person name="Wang L."/>
            <person name="Zhu T."/>
            <person name="Rodriguez J.C."/>
            <person name="Deal K.R."/>
            <person name="Dubcovsky J."/>
            <person name="McGuire P.E."/>
            <person name="Lux T."/>
            <person name="Spannagl M."/>
            <person name="Mayer K.F.X."/>
            <person name="Baldrich P."/>
            <person name="Meyers B.C."/>
            <person name="Huo N."/>
            <person name="Gu Y.Q."/>
            <person name="Zhou H."/>
            <person name="Devos K.M."/>
            <person name="Bennetzen J.L."/>
            <person name="Unver T."/>
            <person name="Budak H."/>
            <person name="Gulick P.J."/>
            <person name="Galiba G."/>
            <person name="Kalapos B."/>
            <person name="Nelson D.R."/>
            <person name="Li P."/>
            <person name="You F.M."/>
            <person name="Luo M.C."/>
            <person name="Dvorak J."/>
        </authorList>
    </citation>
    <scope>NUCLEOTIDE SEQUENCE [LARGE SCALE GENOMIC DNA]</scope>
    <source>
        <strain evidence="1">cv. AL8/78</strain>
    </source>
</reference>
<accession>A0A453LHU0</accession>
<keyword evidence="2" id="KW-1185">Reference proteome</keyword>
<dbReference type="Proteomes" id="UP000015105">
    <property type="component" value="Chromosome 5D"/>
</dbReference>
<protein>
    <submittedName>
        <fullName evidence="1">Uncharacterized protein</fullName>
    </submittedName>
</protein>
<sequence>GYYCYVQTWILTQFIISTNHNNDRISFGLLRTDNITWFEFLLFHDIMGFQDMISVNILLGMVC</sequence>